<feature type="chain" id="PRO_5010249532" evidence="5">
    <location>
        <begin position="21"/>
        <end position="186"/>
    </location>
</feature>
<dbReference type="CDD" id="cd02968">
    <property type="entry name" value="SCO"/>
    <property type="match status" value="1"/>
</dbReference>
<keyword evidence="5" id="KW-0732">Signal</keyword>
<evidence type="ECO:0000256" key="1">
    <source>
        <dbReference type="ARBA" id="ARBA00010996"/>
    </source>
</evidence>
<feature type="signal peptide" evidence="5">
    <location>
        <begin position="1"/>
        <end position="20"/>
    </location>
</feature>
<feature type="disulfide bond" description="Redox-active" evidence="4">
    <location>
        <begin position="57"/>
        <end position="61"/>
    </location>
</feature>
<reference evidence="8" key="1">
    <citation type="submission" date="2016-10" db="EMBL/GenBank/DDBJ databases">
        <authorList>
            <person name="Varghese N."/>
            <person name="Submissions S."/>
        </authorList>
    </citation>
    <scope>NUCLEOTIDE SEQUENCE [LARGE SCALE GENOMIC DNA]</scope>
    <source>
        <strain evidence="8">CGMCC 1.3704</strain>
    </source>
</reference>
<feature type="binding site" evidence="3">
    <location>
        <position position="57"/>
    </location>
    <ligand>
        <name>Cu cation</name>
        <dbReference type="ChEBI" id="CHEBI:23378"/>
    </ligand>
</feature>
<sequence length="186" mass="21107">MKFRLWSSLVILLLITTACGSGDIEELNAVNQHGEDISIPDDYAGEYWVADFIFTNCETVCPPMTGNMSRLQTQLQEENLDVQLVSISVDPENDTEEELLAFAENYRPDYEQWNFLTGYSYQEVKEWSIKSFQSPVKKMEDSDQVAHGTSFFIVDPDGNIHESYSGTEAASVQKIVDELKSIIDEQ</sequence>
<keyword evidence="2 3" id="KW-0186">Copper</keyword>
<evidence type="ECO:0000256" key="5">
    <source>
        <dbReference type="SAM" id="SignalP"/>
    </source>
</evidence>
<dbReference type="PROSITE" id="PS51352">
    <property type="entry name" value="THIOREDOXIN_2"/>
    <property type="match status" value="1"/>
</dbReference>
<dbReference type="GO" id="GO:0046872">
    <property type="term" value="F:metal ion binding"/>
    <property type="evidence" value="ECO:0007669"/>
    <property type="project" value="UniProtKB-KW"/>
</dbReference>
<gene>
    <name evidence="7" type="ORF">SAMN04487936_105168</name>
</gene>
<dbReference type="SUPFAM" id="SSF52833">
    <property type="entry name" value="Thioredoxin-like"/>
    <property type="match status" value="1"/>
</dbReference>
<dbReference type="EMBL" id="FOSB01000005">
    <property type="protein sequence ID" value="SFJ90997.1"/>
    <property type="molecule type" value="Genomic_DNA"/>
</dbReference>
<feature type="domain" description="Thioredoxin" evidence="6">
    <location>
        <begin position="28"/>
        <end position="184"/>
    </location>
</feature>
<evidence type="ECO:0000313" key="7">
    <source>
        <dbReference type="EMBL" id="SFJ90997.1"/>
    </source>
</evidence>
<dbReference type="AlphaFoldDB" id="A0A1I3V9V4"/>
<dbReference type="PANTHER" id="PTHR12151:SF25">
    <property type="entry name" value="LINALOOL DEHYDRATASE_ISOMERASE DOMAIN-CONTAINING PROTEIN"/>
    <property type="match status" value="1"/>
</dbReference>
<evidence type="ECO:0000256" key="4">
    <source>
        <dbReference type="PIRSR" id="PIRSR603782-2"/>
    </source>
</evidence>
<evidence type="ECO:0000256" key="2">
    <source>
        <dbReference type="ARBA" id="ARBA00023008"/>
    </source>
</evidence>
<dbReference type="STRING" id="240302.BN982_02241"/>
<accession>A0A1I3V9V4</accession>
<dbReference type="RefSeq" id="WP_075036460.1">
    <property type="nucleotide sequence ID" value="NZ_FOSB01000005.1"/>
</dbReference>
<protein>
    <submittedName>
        <fullName evidence="7">Protein SCO1/2</fullName>
    </submittedName>
</protein>
<keyword evidence="4" id="KW-1015">Disulfide bond</keyword>
<comment type="similarity">
    <text evidence="1">Belongs to the SCO1/2 family.</text>
</comment>
<feature type="binding site" evidence="3">
    <location>
        <position position="61"/>
    </location>
    <ligand>
        <name>Cu cation</name>
        <dbReference type="ChEBI" id="CHEBI:23378"/>
    </ligand>
</feature>
<dbReference type="OrthoDB" id="9811998at2"/>
<dbReference type="InterPro" id="IPR003782">
    <property type="entry name" value="SCO1/SenC"/>
</dbReference>
<dbReference type="InterPro" id="IPR036249">
    <property type="entry name" value="Thioredoxin-like_sf"/>
</dbReference>
<feature type="binding site" evidence="3">
    <location>
        <position position="147"/>
    </location>
    <ligand>
        <name>Cu cation</name>
        <dbReference type="ChEBI" id="CHEBI:23378"/>
    </ligand>
</feature>
<keyword evidence="8" id="KW-1185">Reference proteome</keyword>
<evidence type="ECO:0000256" key="3">
    <source>
        <dbReference type="PIRSR" id="PIRSR603782-1"/>
    </source>
</evidence>
<proteinExistence type="inferred from homology"/>
<organism evidence="7 8">
    <name type="scientific">Halobacillus dabanensis</name>
    <dbReference type="NCBI Taxonomy" id="240302"/>
    <lineage>
        <taxon>Bacteria</taxon>
        <taxon>Bacillati</taxon>
        <taxon>Bacillota</taxon>
        <taxon>Bacilli</taxon>
        <taxon>Bacillales</taxon>
        <taxon>Bacillaceae</taxon>
        <taxon>Halobacillus</taxon>
    </lineage>
</organism>
<keyword evidence="3" id="KW-0479">Metal-binding</keyword>
<name>A0A1I3V9V4_HALDA</name>
<dbReference type="PANTHER" id="PTHR12151">
    <property type="entry name" value="ELECTRON TRANSPORT PROTIN SCO1/SENC FAMILY MEMBER"/>
    <property type="match status" value="1"/>
</dbReference>
<dbReference type="PROSITE" id="PS51257">
    <property type="entry name" value="PROKAR_LIPOPROTEIN"/>
    <property type="match status" value="1"/>
</dbReference>
<dbReference type="Gene3D" id="3.40.30.10">
    <property type="entry name" value="Glutaredoxin"/>
    <property type="match status" value="1"/>
</dbReference>
<evidence type="ECO:0000313" key="8">
    <source>
        <dbReference type="Proteomes" id="UP000183557"/>
    </source>
</evidence>
<evidence type="ECO:0000259" key="6">
    <source>
        <dbReference type="PROSITE" id="PS51352"/>
    </source>
</evidence>
<dbReference type="Pfam" id="PF02630">
    <property type="entry name" value="SCO1-SenC"/>
    <property type="match status" value="1"/>
</dbReference>
<dbReference type="InterPro" id="IPR013766">
    <property type="entry name" value="Thioredoxin_domain"/>
</dbReference>
<dbReference type="Proteomes" id="UP000183557">
    <property type="component" value="Unassembled WGS sequence"/>
</dbReference>